<name>A0AAV3J824_LEPBO</name>
<reference evidence="1 2" key="1">
    <citation type="submission" date="2013-04" db="EMBL/GenBank/DDBJ databases">
        <authorList>
            <person name="Harkins D.M."/>
            <person name="Durkin A.S."/>
            <person name="Brinkac L.M."/>
            <person name="Haft D.H."/>
            <person name="Selengut J.D."/>
            <person name="Sanka R."/>
            <person name="DePew J."/>
            <person name="Purushe J."/>
            <person name="Chanthongthip A."/>
            <person name="Lattana O."/>
            <person name="Phetsouvanh R."/>
            <person name="Newton P.N."/>
            <person name="Vinetz J.M."/>
            <person name="Sutton G.G."/>
            <person name="Nierman W.C."/>
            <person name="Fouts D.E."/>
        </authorList>
    </citation>
    <scope>NUCLEOTIDE SEQUENCE [LARGE SCALE GENOMIC DNA]</scope>
    <source>
        <strain evidence="1 2">UI 09931</strain>
    </source>
</reference>
<proteinExistence type="predicted"/>
<gene>
    <name evidence="1" type="ORF">LEP1GSC103_1139</name>
</gene>
<dbReference type="RefSeq" id="WP_002734516.1">
    <property type="nucleotide sequence ID" value="NZ_AHNP02000013.1"/>
</dbReference>
<dbReference type="Proteomes" id="UP000014570">
    <property type="component" value="Unassembled WGS sequence"/>
</dbReference>
<dbReference type="AlphaFoldDB" id="A0AAV3J824"/>
<organism evidence="1 2">
    <name type="scientific">Leptospira borgpetersenii serovar Javanica str. UI 09931</name>
    <dbReference type="NCBI Taxonomy" id="1049767"/>
    <lineage>
        <taxon>Bacteria</taxon>
        <taxon>Pseudomonadati</taxon>
        <taxon>Spirochaetota</taxon>
        <taxon>Spirochaetia</taxon>
        <taxon>Leptospirales</taxon>
        <taxon>Leptospiraceae</taxon>
        <taxon>Leptospira</taxon>
    </lineage>
</organism>
<sequence length="49" mass="5482">MVIGKFDLKDKLFKLPKGLVVRALRSGNGMDHLEPNRFKIIITAARGIC</sequence>
<evidence type="ECO:0000313" key="2">
    <source>
        <dbReference type="Proteomes" id="UP000014570"/>
    </source>
</evidence>
<accession>A0AAV3J824</accession>
<dbReference type="GeneID" id="62968864"/>
<dbReference type="EMBL" id="AHNP02000013">
    <property type="protein sequence ID" value="EPG56553.1"/>
    <property type="molecule type" value="Genomic_DNA"/>
</dbReference>
<protein>
    <submittedName>
        <fullName evidence="1">Uncharacterized protein</fullName>
    </submittedName>
</protein>
<comment type="caution">
    <text evidence="1">The sequence shown here is derived from an EMBL/GenBank/DDBJ whole genome shotgun (WGS) entry which is preliminary data.</text>
</comment>
<evidence type="ECO:0000313" key="1">
    <source>
        <dbReference type="EMBL" id="EPG56553.1"/>
    </source>
</evidence>